<dbReference type="PRINTS" id="PR00767">
    <property type="entry name" value="DBMONOXGNASE"/>
</dbReference>
<evidence type="ECO:0000256" key="6">
    <source>
        <dbReference type="ARBA" id="ARBA00023136"/>
    </source>
</evidence>
<dbReference type="InterPro" id="IPR036939">
    <property type="entry name" value="Cu2_ascorb_mOase_N_sf"/>
</dbReference>
<evidence type="ECO:0000256" key="2">
    <source>
        <dbReference type="ARBA" id="ARBA00010676"/>
    </source>
</evidence>
<name>A0A814PWE7_9BILA</name>
<feature type="transmembrane region" description="Helical" evidence="9">
    <location>
        <begin position="222"/>
        <end position="243"/>
    </location>
</feature>
<feature type="transmembrane region" description="Helical" evidence="9">
    <location>
        <begin position="20"/>
        <end position="40"/>
    </location>
</feature>
<protein>
    <submittedName>
        <fullName evidence="13">Uncharacterized protein</fullName>
    </submittedName>
</protein>
<dbReference type="EMBL" id="CAJNOM010000088">
    <property type="protein sequence ID" value="CAF1021609.1"/>
    <property type="molecule type" value="Genomic_DNA"/>
</dbReference>
<dbReference type="InterPro" id="IPR045266">
    <property type="entry name" value="DOH_DOMON"/>
</dbReference>
<feature type="transmembrane region" description="Helical" evidence="9">
    <location>
        <begin position="263"/>
        <end position="288"/>
    </location>
</feature>
<evidence type="ECO:0000259" key="11">
    <source>
        <dbReference type="PROSITE" id="PS50836"/>
    </source>
</evidence>
<keyword evidence="8" id="KW-0325">Glycoprotein</keyword>
<feature type="domain" description="G-protein coupled receptors family 1 profile" evidence="10">
    <location>
        <begin position="32"/>
        <end position="286"/>
    </location>
</feature>
<feature type="transmembrane region" description="Helical" evidence="9">
    <location>
        <begin position="98"/>
        <end position="118"/>
    </location>
</feature>
<dbReference type="PROSITE" id="PS50836">
    <property type="entry name" value="DOMON"/>
    <property type="match status" value="1"/>
</dbReference>
<keyword evidence="3 9" id="KW-0812">Transmembrane</keyword>
<evidence type="ECO:0000256" key="3">
    <source>
        <dbReference type="ARBA" id="ARBA00022692"/>
    </source>
</evidence>
<feature type="transmembrane region" description="Helical" evidence="9">
    <location>
        <begin position="179"/>
        <end position="201"/>
    </location>
</feature>
<keyword evidence="4" id="KW-0732">Signal</keyword>
<dbReference type="GO" id="GO:0004500">
    <property type="term" value="F:dopamine beta-monooxygenase activity"/>
    <property type="evidence" value="ECO:0007669"/>
    <property type="project" value="InterPro"/>
</dbReference>
<dbReference type="Gene3D" id="2.60.40.1210">
    <property type="entry name" value="Cellobiose dehydrogenase, cytochrome domain"/>
    <property type="match status" value="1"/>
</dbReference>
<dbReference type="PANTHER" id="PTHR10157">
    <property type="entry name" value="DOPAMINE BETA HYDROXYLASE RELATED"/>
    <property type="match status" value="1"/>
</dbReference>
<dbReference type="AlphaFoldDB" id="A0A814PWE7"/>
<comment type="caution">
    <text evidence="13">The sequence shown here is derived from an EMBL/GenBank/DDBJ whole genome shotgun (WGS) entry which is preliminary data.</text>
</comment>
<proteinExistence type="inferred from homology"/>
<dbReference type="InterPro" id="IPR005018">
    <property type="entry name" value="DOMON_domain"/>
</dbReference>
<evidence type="ECO:0000313" key="13">
    <source>
        <dbReference type="EMBL" id="CAF1111276.1"/>
    </source>
</evidence>
<dbReference type="SUPFAM" id="SSF81321">
    <property type="entry name" value="Family A G protein-coupled receptor-like"/>
    <property type="match status" value="1"/>
</dbReference>
<evidence type="ECO:0000259" key="10">
    <source>
        <dbReference type="PROSITE" id="PS50262"/>
    </source>
</evidence>
<dbReference type="FunFam" id="2.60.40.1210:FF:000001">
    <property type="entry name" value="Monooxygenase, DBH-like 1, like"/>
    <property type="match status" value="1"/>
</dbReference>
<keyword evidence="14" id="KW-1185">Reference proteome</keyword>
<dbReference type="Proteomes" id="UP000663832">
    <property type="component" value="Unassembled WGS sequence"/>
</dbReference>
<evidence type="ECO:0000313" key="12">
    <source>
        <dbReference type="EMBL" id="CAF1021609.1"/>
    </source>
</evidence>
<feature type="domain" description="DOMON" evidence="11">
    <location>
        <begin position="333"/>
        <end position="450"/>
    </location>
</feature>
<evidence type="ECO:0000313" key="14">
    <source>
        <dbReference type="Proteomes" id="UP000663832"/>
    </source>
</evidence>
<dbReference type="SUPFAM" id="SSF49344">
    <property type="entry name" value="CBD9-like"/>
    <property type="match status" value="1"/>
</dbReference>
<sequence>MSSSSVFTKILNFVISYSGYSGYIIFILGVIGNAINILVFTQLKIFRNNRCVYYLTVESISSFLYQFISISITISTFIYEDDATGHSLIWCRFRYMSAQALVLTTLYTICFAAMDQFFSTNYRFYLSQMCTIKVAQYVIYISVSIWIIHSIIFGLFFNIEPSIGCVISNPIFLQYATFFFYPVLGGFLPIVIAAIFSLLAYRNVRRIVRRQLPVIRRRLDRQMTAMVLMRALFFICLQCPNNIYRIYITNFPNIKSENIEYVIVRLIQAIVFSLAILNYSISFYVFIISSSRFRRQVKYVLVKKCWKRCKCTGISSPIEPFTTYKHSTELQKNIADLWWTVDDAEKEITFEYHVKSTGWIALGISPSGGMKGADIAVGWVETSGKVYLQDRYAVGNTRPILDNTTQDWFVLQGREKDGWTAIRFKRLLDTCDSMDVPIKSGTNILIYAYGLVDLDSNRSEIDITYHDTRRNTRIIPLRSYADPPSDDKFNGLDTFEFRLNNYLVPSTDTTYHCKIYKAPNKYPVKRHAIAHKILIDSQNTDLVHHLDLYECDPMAIFSDEKLPDDLCDNIYDEIKLCSSNFATVWAVGGDVMREFPEEAGYAVGGDYETKYYMIQMHYDNPRLNSNRRDNSGIRFYLGNELRKHDLGFLTLGIRADPFGLAIPPRVDRFIIDSYCPSEASRNFPKSGINVIFALPHTHLQGASVWTKLIRNNTAIQYLFNAETYDFNYQFQNHLPKPIKLYPGDSFATRCIYNTMNKNVSTVGGERTRDEMCLHMFTYYPQWFLAKTWTSESKIQWQNFYNKAARNVLYGRSGHFRIDSLPVLPTYEDLKPEGCNL</sequence>
<dbReference type="GO" id="GO:0005507">
    <property type="term" value="F:copper ion binding"/>
    <property type="evidence" value="ECO:0007669"/>
    <property type="project" value="InterPro"/>
</dbReference>
<dbReference type="PROSITE" id="PS50262">
    <property type="entry name" value="G_PROTEIN_RECEP_F1_2"/>
    <property type="match status" value="1"/>
</dbReference>
<keyword evidence="7" id="KW-1015">Disulfide bond</keyword>
<dbReference type="SMART" id="SM00664">
    <property type="entry name" value="DoH"/>
    <property type="match status" value="1"/>
</dbReference>
<dbReference type="OrthoDB" id="10003276at2759"/>
<keyword evidence="6 9" id="KW-0472">Membrane</keyword>
<feature type="transmembrane region" description="Helical" evidence="9">
    <location>
        <begin position="52"/>
        <end position="78"/>
    </location>
</feature>
<dbReference type="SUPFAM" id="SSF49742">
    <property type="entry name" value="PHM/PNGase F"/>
    <property type="match status" value="2"/>
</dbReference>
<evidence type="ECO:0000256" key="8">
    <source>
        <dbReference type="ARBA" id="ARBA00023180"/>
    </source>
</evidence>
<dbReference type="InterPro" id="IPR014784">
    <property type="entry name" value="Cu2_ascorb_mOase-like_C"/>
</dbReference>
<dbReference type="Gene3D" id="1.20.1070.10">
    <property type="entry name" value="Rhodopsin 7-helix transmembrane proteins"/>
    <property type="match status" value="1"/>
</dbReference>
<gene>
    <name evidence="13" type="ORF">BJG266_LOCUS21906</name>
    <name evidence="12" type="ORF">QVE165_LOCUS16034</name>
</gene>
<dbReference type="Gene3D" id="2.60.120.310">
    <property type="entry name" value="Copper type II, ascorbate-dependent monooxygenase, N-terminal domain"/>
    <property type="match status" value="1"/>
</dbReference>
<evidence type="ECO:0000256" key="1">
    <source>
        <dbReference type="ARBA" id="ARBA00004370"/>
    </source>
</evidence>
<dbReference type="Gene3D" id="2.60.120.230">
    <property type="match status" value="1"/>
</dbReference>
<comment type="similarity">
    <text evidence="2">Belongs to the copper type II ascorbate-dependent monooxygenase family.</text>
</comment>
<comment type="subcellular location">
    <subcellularLocation>
        <location evidence="1">Membrane</location>
    </subcellularLocation>
</comment>
<dbReference type="CDD" id="cd09631">
    <property type="entry name" value="DOMON_DOH"/>
    <property type="match status" value="1"/>
</dbReference>
<feature type="transmembrane region" description="Helical" evidence="9">
    <location>
        <begin position="138"/>
        <end position="159"/>
    </location>
</feature>
<dbReference type="FunFam" id="2.60.120.230:FF:000001">
    <property type="entry name" value="Monooxygenase, DBH-like 1"/>
    <property type="match status" value="1"/>
</dbReference>
<dbReference type="PANTHER" id="PTHR10157:SF23">
    <property type="entry name" value="MOXD1 HOMOLOG 1"/>
    <property type="match status" value="1"/>
</dbReference>
<keyword evidence="5 9" id="KW-1133">Transmembrane helix</keyword>
<organism evidence="13 15">
    <name type="scientific">Adineta steineri</name>
    <dbReference type="NCBI Taxonomy" id="433720"/>
    <lineage>
        <taxon>Eukaryota</taxon>
        <taxon>Metazoa</taxon>
        <taxon>Spiralia</taxon>
        <taxon>Gnathifera</taxon>
        <taxon>Rotifera</taxon>
        <taxon>Eurotatoria</taxon>
        <taxon>Bdelloidea</taxon>
        <taxon>Adinetida</taxon>
        <taxon>Adinetidae</taxon>
        <taxon>Adineta</taxon>
    </lineage>
</organism>
<dbReference type="InterPro" id="IPR028460">
    <property type="entry name" value="Tbh/DBH"/>
</dbReference>
<dbReference type="InterPro" id="IPR024548">
    <property type="entry name" value="Cu2_monoox_C"/>
</dbReference>
<evidence type="ECO:0000256" key="7">
    <source>
        <dbReference type="ARBA" id="ARBA00023157"/>
    </source>
</evidence>
<accession>A0A814PWE7</accession>
<evidence type="ECO:0000313" key="15">
    <source>
        <dbReference type="Proteomes" id="UP000663877"/>
    </source>
</evidence>
<reference evidence="13" key="1">
    <citation type="submission" date="2021-02" db="EMBL/GenBank/DDBJ databases">
        <authorList>
            <person name="Nowell W R."/>
        </authorList>
    </citation>
    <scope>NUCLEOTIDE SEQUENCE</scope>
</reference>
<evidence type="ECO:0000256" key="9">
    <source>
        <dbReference type="SAM" id="Phobius"/>
    </source>
</evidence>
<dbReference type="InterPro" id="IPR008977">
    <property type="entry name" value="PHM/PNGase_F_dom_sf"/>
</dbReference>
<dbReference type="InterPro" id="IPR000323">
    <property type="entry name" value="Cu2_ascorb_mOase_N"/>
</dbReference>
<dbReference type="Proteomes" id="UP000663877">
    <property type="component" value="Unassembled WGS sequence"/>
</dbReference>
<dbReference type="Pfam" id="PF03351">
    <property type="entry name" value="DOMON"/>
    <property type="match status" value="1"/>
</dbReference>
<dbReference type="Pfam" id="PF01082">
    <property type="entry name" value="Cu2_monooxygen"/>
    <property type="match status" value="1"/>
</dbReference>
<dbReference type="InterPro" id="IPR000945">
    <property type="entry name" value="DBH-like"/>
</dbReference>
<dbReference type="InterPro" id="IPR017452">
    <property type="entry name" value="GPCR_Rhodpsn_7TM"/>
</dbReference>
<evidence type="ECO:0000256" key="5">
    <source>
        <dbReference type="ARBA" id="ARBA00022989"/>
    </source>
</evidence>
<dbReference type="EMBL" id="CAJNOI010000134">
    <property type="protein sequence ID" value="CAF1111276.1"/>
    <property type="molecule type" value="Genomic_DNA"/>
</dbReference>
<dbReference type="Pfam" id="PF03712">
    <property type="entry name" value="Cu2_monoox_C"/>
    <property type="match status" value="1"/>
</dbReference>
<evidence type="ECO:0000256" key="4">
    <source>
        <dbReference type="ARBA" id="ARBA00022729"/>
    </source>
</evidence>
<dbReference type="GO" id="GO:0016020">
    <property type="term" value="C:membrane"/>
    <property type="evidence" value="ECO:0007669"/>
    <property type="project" value="UniProtKB-SubCell"/>
</dbReference>